<comment type="caution">
    <text evidence="2">The sequence shown here is derived from an EMBL/GenBank/DDBJ whole genome shotgun (WGS) entry which is preliminary data.</text>
</comment>
<feature type="domain" description="N-acetyltransferase" evidence="1">
    <location>
        <begin position="128"/>
        <end position="279"/>
    </location>
</feature>
<dbReference type="SUPFAM" id="SSF55729">
    <property type="entry name" value="Acyl-CoA N-acyltransferases (Nat)"/>
    <property type="match status" value="1"/>
</dbReference>
<dbReference type="Pfam" id="PF00583">
    <property type="entry name" value="Acetyltransf_1"/>
    <property type="match status" value="1"/>
</dbReference>
<accession>A0A370GMG1</accession>
<dbReference type="RefSeq" id="WP_114745402.1">
    <property type="nucleotide sequence ID" value="NZ_QQAY01000004.1"/>
</dbReference>
<evidence type="ECO:0000259" key="1">
    <source>
        <dbReference type="PROSITE" id="PS51186"/>
    </source>
</evidence>
<organism evidence="2 3">
    <name type="scientific">Falsibacillus pallidus</name>
    <dbReference type="NCBI Taxonomy" id="493781"/>
    <lineage>
        <taxon>Bacteria</taxon>
        <taxon>Bacillati</taxon>
        <taxon>Bacillota</taxon>
        <taxon>Bacilli</taxon>
        <taxon>Bacillales</taxon>
        <taxon>Bacillaceae</taxon>
        <taxon>Falsibacillus</taxon>
    </lineage>
</organism>
<name>A0A370GMG1_9BACI</name>
<dbReference type="InterPro" id="IPR000182">
    <property type="entry name" value="GNAT_dom"/>
</dbReference>
<dbReference type="NCBIfam" id="TIGR03827">
    <property type="entry name" value="GNAT_ablB"/>
    <property type="match status" value="1"/>
</dbReference>
<protein>
    <submittedName>
        <fullName evidence="2">Beta-lysine acetyltransferase</fullName>
    </submittedName>
</protein>
<keyword evidence="3" id="KW-1185">Reference proteome</keyword>
<evidence type="ECO:0000313" key="2">
    <source>
        <dbReference type="EMBL" id="RDI43093.1"/>
    </source>
</evidence>
<keyword evidence="2" id="KW-0808">Transferase</keyword>
<proteinExistence type="predicted"/>
<dbReference type="PROSITE" id="PS51186">
    <property type="entry name" value="GNAT"/>
    <property type="match status" value="1"/>
</dbReference>
<reference evidence="2 3" key="1">
    <citation type="submission" date="2018-07" db="EMBL/GenBank/DDBJ databases">
        <title>Genomic Encyclopedia of Type Strains, Phase IV (KMG-IV): sequencing the most valuable type-strain genomes for metagenomic binning, comparative biology and taxonomic classification.</title>
        <authorList>
            <person name="Goeker M."/>
        </authorList>
    </citation>
    <scope>NUCLEOTIDE SEQUENCE [LARGE SCALE GENOMIC DNA]</scope>
    <source>
        <strain evidence="2 3">DSM 25281</strain>
    </source>
</reference>
<dbReference type="Proteomes" id="UP000255326">
    <property type="component" value="Unassembled WGS sequence"/>
</dbReference>
<dbReference type="CDD" id="cd04301">
    <property type="entry name" value="NAT_SF"/>
    <property type="match status" value="1"/>
</dbReference>
<gene>
    <name evidence="2" type="ORF">DFR59_104144</name>
</gene>
<dbReference type="InterPro" id="IPR016181">
    <property type="entry name" value="Acyl_CoA_acyltransferase"/>
</dbReference>
<dbReference type="InterPro" id="IPR022525">
    <property type="entry name" value="GNAT_AblB"/>
</dbReference>
<dbReference type="GO" id="GO:0008080">
    <property type="term" value="F:N-acetyltransferase activity"/>
    <property type="evidence" value="ECO:0007669"/>
    <property type="project" value="InterPro"/>
</dbReference>
<dbReference type="AlphaFoldDB" id="A0A370GMG1"/>
<dbReference type="OrthoDB" id="9790652at2"/>
<dbReference type="EMBL" id="QQAY01000004">
    <property type="protein sequence ID" value="RDI43093.1"/>
    <property type="molecule type" value="Genomic_DNA"/>
</dbReference>
<dbReference type="Gene3D" id="3.40.630.30">
    <property type="match status" value="1"/>
</dbReference>
<sequence length="287" mass="33324">MEQISFWHKDIDFGASVYLDEVNKRIRVDEYVGKMSSLLTYLTSQDGTKYEKLIIKSKQEDMKFLLSHGYMMEAMIDNYFNGSPAYFFVKYNTAERQHDPFWEEEEKIVQQVLDSEVKPIAKLMDLSINIRKAELSDSESLSNLYKKVFAIYPVPIHDPEYVKKSMMDGTIFYCAEKNGQLISAASAEINQFYHNAELTDCATDPDYRKGGLMKYILAALEEELRNKQIFCSYTIARSLSFGMNMAFYQLGYEYRGRLKNNCYIYDKLEDMNVWEKNLSTAGFSAGT</sequence>
<evidence type="ECO:0000313" key="3">
    <source>
        <dbReference type="Proteomes" id="UP000255326"/>
    </source>
</evidence>